<evidence type="ECO:0000313" key="4">
    <source>
        <dbReference type="Proteomes" id="UP000324091"/>
    </source>
</evidence>
<dbReference type="GO" id="GO:0005634">
    <property type="term" value="C:nucleus"/>
    <property type="evidence" value="ECO:0007669"/>
    <property type="project" value="TreeGrafter"/>
</dbReference>
<comment type="caution">
    <text evidence="3">The sequence shown here is derived from an EMBL/GenBank/DDBJ whole genome shotgun (WGS) entry which is preliminary data.</text>
</comment>
<feature type="compositionally biased region" description="Basic and acidic residues" evidence="1">
    <location>
        <begin position="127"/>
        <end position="141"/>
    </location>
</feature>
<dbReference type="Proteomes" id="UP000324091">
    <property type="component" value="Chromosome 6"/>
</dbReference>
<dbReference type="InterPro" id="IPR026085">
    <property type="entry name" value="ATF7-int"/>
</dbReference>
<dbReference type="PANTHER" id="PTHR23210">
    <property type="entry name" value="ACTIVATING TRANSCRIPTION FACTOR 7 INTERACTING PROTEIN"/>
    <property type="match status" value="1"/>
</dbReference>
<dbReference type="GO" id="GO:0006355">
    <property type="term" value="P:regulation of DNA-templated transcription"/>
    <property type="evidence" value="ECO:0007669"/>
    <property type="project" value="TreeGrafter"/>
</dbReference>
<dbReference type="GO" id="GO:0003677">
    <property type="term" value="F:DNA binding"/>
    <property type="evidence" value="ECO:0007669"/>
    <property type="project" value="InterPro"/>
</dbReference>
<evidence type="ECO:0000256" key="1">
    <source>
        <dbReference type="SAM" id="MobiDB-lite"/>
    </source>
</evidence>
<organism evidence="3 4">
    <name type="scientific">Takifugu flavidus</name>
    <name type="common">sansaifugu</name>
    <dbReference type="NCBI Taxonomy" id="433684"/>
    <lineage>
        <taxon>Eukaryota</taxon>
        <taxon>Metazoa</taxon>
        <taxon>Chordata</taxon>
        <taxon>Craniata</taxon>
        <taxon>Vertebrata</taxon>
        <taxon>Euteleostomi</taxon>
        <taxon>Actinopterygii</taxon>
        <taxon>Neopterygii</taxon>
        <taxon>Teleostei</taxon>
        <taxon>Neoteleostei</taxon>
        <taxon>Acanthomorphata</taxon>
        <taxon>Eupercaria</taxon>
        <taxon>Tetraodontiformes</taxon>
        <taxon>Tetradontoidea</taxon>
        <taxon>Tetraodontidae</taxon>
        <taxon>Takifugu</taxon>
    </lineage>
</organism>
<name>A0A5C6MTS0_9TELE</name>
<evidence type="ECO:0000313" key="3">
    <source>
        <dbReference type="EMBL" id="TWW58486.1"/>
    </source>
</evidence>
<feature type="compositionally biased region" description="Basic and acidic residues" evidence="1">
    <location>
        <begin position="187"/>
        <end position="222"/>
    </location>
</feature>
<proteinExistence type="predicted"/>
<dbReference type="GO" id="GO:0003712">
    <property type="term" value="F:transcription coregulator activity"/>
    <property type="evidence" value="ECO:0007669"/>
    <property type="project" value="TreeGrafter"/>
</dbReference>
<dbReference type="EMBL" id="RHFK02000019">
    <property type="protein sequence ID" value="TWW58486.1"/>
    <property type="molecule type" value="Genomic_DNA"/>
</dbReference>
<evidence type="ECO:0000259" key="2">
    <source>
        <dbReference type="PROSITE" id="PS51457"/>
    </source>
</evidence>
<dbReference type="InterPro" id="IPR018379">
    <property type="entry name" value="BEN_domain"/>
</dbReference>
<feature type="region of interest" description="Disordered" evidence="1">
    <location>
        <begin position="36"/>
        <end position="292"/>
    </location>
</feature>
<feature type="compositionally biased region" description="Low complexity" evidence="1">
    <location>
        <begin position="67"/>
        <end position="76"/>
    </location>
</feature>
<feature type="compositionally biased region" description="Polar residues" evidence="1">
    <location>
        <begin position="150"/>
        <end position="160"/>
    </location>
</feature>
<dbReference type="Pfam" id="PF16788">
    <property type="entry name" value="ATF7IP_BD"/>
    <property type="match status" value="1"/>
</dbReference>
<feature type="compositionally biased region" description="Polar residues" evidence="1">
    <location>
        <begin position="36"/>
        <end position="45"/>
    </location>
</feature>
<keyword evidence="4" id="KW-1185">Reference proteome</keyword>
<dbReference type="PANTHER" id="PTHR23210:SF26">
    <property type="entry name" value="ACTIVATING TRANSCRIPTION FACTOR 7-INTERACTING PROTEIN 1"/>
    <property type="match status" value="1"/>
</dbReference>
<reference evidence="3 4" key="1">
    <citation type="submission" date="2019-04" db="EMBL/GenBank/DDBJ databases">
        <title>Chromosome genome assembly for Takifugu flavidus.</title>
        <authorList>
            <person name="Xiao S."/>
        </authorList>
    </citation>
    <scope>NUCLEOTIDE SEQUENCE [LARGE SCALE GENOMIC DNA]</scope>
    <source>
        <strain evidence="3">HTHZ2018</strain>
        <tissue evidence="3">Muscle</tissue>
    </source>
</reference>
<sequence>MEVVVAEEKKKIFRARKTMKASDRRQLESLHSTLLTAAAGSSDTSVPPLMNGTHKEDVEKVGDKEINNVSDSNSPNVSPPASPTSLSSPAPFLSLNLSPSSGSSQSPKAKDEPSPASPFYSLNFELNKMKEAEDRGGERESSSSVIDKSATLSTEVSANQEEVMAPNPELEKEQSFPSRVPSSCVDIKQEKETKDGDTDKGDNKKQDAKKTLMNESKTEPKSVKGGTKSQKTEVCPTTKPCRPSSTPPSEAVQKDKTAVPGLKRTLSEGNGDNEKDEANTKRDLKRPKMQNEELEAKLELKITAKAGAHPKLEKIVQKLVDEHLRALQLAFFDQPFKELKDRIDKIDCAAKHQTAVNTLQSKITRLAKKFGEANQELENKKKQEVAAATAPSKMAPSKTTPGKTAPGKTAPEAKSPQVQRVLQRQLLEPQPEMPRERVAPPVGIAPALSAPKEEELAKRLAEFSEGSCREDIKLRKISSHMEKILFENCKRSSGVPRADRYASYIFRYLVPYQKYCDWVTKVNYNGLMGKEALPTNVRRAMRLYIERRFPVLSCDHWREIRDAINEILRVKRRPDFFREYDKRTSILL</sequence>
<feature type="region of interest" description="Disordered" evidence="1">
    <location>
        <begin position="374"/>
        <end position="419"/>
    </location>
</feature>
<gene>
    <name evidence="3" type="ORF">D4764_06G0000160</name>
</gene>
<feature type="compositionally biased region" description="Basic and acidic residues" evidence="1">
    <location>
        <begin position="272"/>
        <end position="282"/>
    </location>
</feature>
<feature type="domain" description="BEN" evidence="2">
    <location>
        <begin position="469"/>
        <end position="575"/>
    </location>
</feature>
<accession>A0A5C6MTS0</accession>
<feature type="compositionally biased region" description="Low complexity" evidence="1">
    <location>
        <begin position="83"/>
        <end position="107"/>
    </location>
</feature>
<feature type="compositionally biased region" description="Low complexity" evidence="1">
    <location>
        <begin position="395"/>
        <end position="419"/>
    </location>
</feature>
<dbReference type="AlphaFoldDB" id="A0A5C6MTS0"/>
<dbReference type="SMART" id="SM01025">
    <property type="entry name" value="BEN"/>
    <property type="match status" value="1"/>
</dbReference>
<dbReference type="InterPro" id="IPR031870">
    <property type="entry name" value="ATF7IP_BD"/>
</dbReference>
<protein>
    <submittedName>
        <fullName evidence="3">MBD1-containing chromatin-associated factor 1</fullName>
    </submittedName>
</protein>
<feature type="compositionally biased region" description="Basic and acidic residues" evidence="1">
    <location>
        <begin position="53"/>
        <end position="66"/>
    </location>
</feature>
<dbReference type="GO" id="GO:0005667">
    <property type="term" value="C:transcription regulator complex"/>
    <property type="evidence" value="ECO:0007669"/>
    <property type="project" value="TreeGrafter"/>
</dbReference>
<dbReference type="PROSITE" id="PS51457">
    <property type="entry name" value="BEN"/>
    <property type="match status" value="1"/>
</dbReference>